<evidence type="ECO:0000313" key="2">
    <source>
        <dbReference type="Proteomes" id="UP001224997"/>
    </source>
</evidence>
<organism evidence="1 2">
    <name type="scientific">Paracoccus spongiarum</name>
    <dbReference type="NCBI Taxonomy" id="3064387"/>
    <lineage>
        <taxon>Bacteria</taxon>
        <taxon>Pseudomonadati</taxon>
        <taxon>Pseudomonadota</taxon>
        <taxon>Alphaproteobacteria</taxon>
        <taxon>Rhodobacterales</taxon>
        <taxon>Paracoccaceae</taxon>
        <taxon>Paracoccus</taxon>
    </lineage>
</organism>
<dbReference type="RefSeq" id="WP_305962511.1">
    <property type="nucleotide sequence ID" value="NZ_JAVAMQ010000004.1"/>
</dbReference>
<gene>
    <name evidence="1" type="ORF">Q5Y72_06130</name>
</gene>
<dbReference type="EMBL" id="JAVAMQ010000004">
    <property type="protein sequence ID" value="MDP5306664.1"/>
    <property type="molecule type" value="Genomic_DNA"/>
</dbReference>
<evidence type="ECO:0000313" key="1">
    <source>
        <dbReference type="EMBL" id="MDP5306664.1"/>
    </source>
</evidence>
<reference evidence="1 2" key="1">
    <citation type="submission" date="2023-08" db="EMBL/GenBank/DDBJ databases">
        <authorList>
            <person name="Park J.-S."/>
        </authorList>
    </citation>
    <scope>NUCLEOTIDE SEQUENCE [LARGE SCALE GENOMIC DNA]</scope>
    <source>
        <strain evidence="1 2">2205BS29-5</strain>
    </source>
</reference>
<sequence length="367" mass="40935">MQFHLDETERRVLFSELLSATEGFDTPAILKHLLRDYPVLVAQLPAGALPNGIHIDNAIDLCSRSGYDLSPPALLALLDYLVHSGRLDADTLLRARLLTVPRGAIAVHPLEAELLFERLPFANRAHLRQILREMSGEASLKKILHIEGTPGSGRSWTAQLIDFHCTSAPGLLYCQETVTEDNGSATGPVELARNLAIKLGADLSDCPPPMTNEDAHLSVLVQWIIAEANRPQPDLQNNRRRVWFVFDGFKTGTLREDTARFLVELARQCTSGVAAQLHRVVFCEFDFDLASRIRLKVQNYRIEPVTADDLRGIVRRVIEANEQIPEADRAAVIEQSMRMVTQDAPGPFVDLSEIGARLQQMIEEARR</sequence>
<dbReference type="Proteomes" id="UP001224997">
    <property type="component" value="Unassembled WGS sequence"/>
</dbReference>
<name>A0ABT9JAG9_9RHOB</name>
<accession>A0ABT9JAG9</accession>
<keyword evidence="2" id="KW-1185">Reference proteome</keyword>
<comment type="caution">
    <text evidence="1">The sequence shown here is derived from an EMBL/GenBank/DDBJ whole genome shotgun (WGS) entry which is preliminary data.</text>
</comment>
<proteinExistence type="predicted"/>
<protein>
    <recommendedName>
        <fullName evidence="3">ATP-binding protein</fullName>
    </recommendedName>
</protein>
<evidence type="ECO:0008006" key="3">
    <source>
        <dbReference type="Google" id="ProtNLM"/>
    </source>
</evidence>